<dbReference type="EMBL" id="FM178379">
    <property type="protein sequence ID" value="CAQ77751.1"/>
    <property type="molecule type" value="Genomic_DNA"/>
</dbReference>
<dbReference type="RefSeq" id="WP_012548967.1">
    <property type="nucleotide sequence ID" value="NC_011312.1"/>
</dbReference>
<accession>B6EP14</accession>
<gene>
    <name evidence="2" type="ordered locus">VSAL_I0066</name>
</gene>
<reference evidence="2 3" key="1">
    <citation type="journal article" date="2008" name="BMC Genomics">
        <title>The genome sequence of the fish pathogen Aliivibrio salmonicida strain LFI1238 shows extensive evidence of gene decay.</title>
        <authorList>
            <person name="Hjerde E."/>
            <person name="Lorentzen M.S."/>
            <person name="Holden M.T."/>
            <person name="Seeger K."/>
            <person name="Paulsen S."/>
            <person name="Bason N."/>
            <person name="Churcher C."/>
            <person name="Harris D."/>
            <person name="Norbertczak H."/>
            <person name="Quail M.A."/>
            <person name="Sanders S."/>
            <person name="Thurston S."/>
            <person name="Parkhill J."/>
            <person name="Willassen N.P."/>
            <person name="Thomson N.R."/>
        </authorList>
    </citation>
    <scope>NUCLEOTIDE SEQUENCE [LARGE SCALE GENOMIC DNA]</scope>
    <source>
        <strain evidence="2 3">LFI1238</strain>
    </source>
</reference>
<keyword evidence="1" id="KW-0175">Coiled coil</keyword>
<keyword evidence="3" id="KW-1185">Reference proteome</keyword>
<feature type="coiled-coil region" evidence="1">
    <location>
        <begin position="19"/>
        <end position="60"/>
    </location>
</feature>
<name>B6EP14_ALISL</name>
<dbReference type="HOGENOM" id="CLU_2327669_0_0_6"/>
<organism evidence="2 3">
    <name type="scientific">Aliivibrio salmonicida (strain LFI1238)</name>
    <name type="common">Vibrio salmonicida (strain LFI1238)</name>
    <dbReference type="NCBI Taxonomy" id="316275"/>
    <lineage>
        <taxon>Bacteria</taxon>
        <taxon>Pseudomonadati</taxon>
        <taxon>Pseudomonadota</taxon>
        <taxon>Gammaproteobacteria</taxon>
        <taxon>Vibrionales</taxon>
        <taxon>Vibrionaceae</taxon>
        <taxon>Aliivibrio</taxon>
    </lineage>
</organism>
<proteinExistence type="predicted"/>
<dbReference type="eggNOG" id="ENOG5030DYC">
    <property type="taxonomic scope" value="Bacteria"/>
</dbReference>
<sequence length="98" mass="11272">MNKKLSHKSNELVLLRALFAEKEAQNNELQLTVDKLNDALKESEARYQSLLEKMQLARHRQFGASSESLPKEDCVFNEAEEVSSDTLLMRILLSIKEH</sequence>
<dbReference type="KEGG" id="vsa:VSAL_I0066"/>
<protein>
    <submittedName>
        <fullName evidence="2">Transposase</fullName>
    </submittedName>
</protein>
<dbReference type="Proteomes" id="UP000001730">
    <property type="component" value="Chromosome 1"/>
</dbReference>
<evidence type="ECO:0000256" key="1">
    <source>
        <dbReference type="SAM" id="Coils"/>
    </source>
</evidence>
<dbReference type="AlphaFoldDB" id="B6EP14"/>
<evidence type="ECO:0000313" key="3">
    <source>
        <dbReference type="Proteomes" id="UP000001730"/>
    </source>
</evidence>
<evidence type="ECO:0000313" key="2">
    <source>
        <dbReference type="EMBL" id="CAQ77751.1"/>
    </source>
</evidence>